<keyword evidence="3" id="KW-1185">Reference proteome</keyword>
<evidence type="ECO:0000259" key="1">
    <source>
        <dbReference type="Pfam" id="PF07883"/>
    </source>
</evidence>
<dbReference type="Pfam" id="PF07883">
    <property type="entry name" value="Cupin_2"/>
    <property type="match status" value="1"/>
</dbReference>
<dbReference type="AlphaFoldDB" id="A0A3L7J6D0"/>
<accession>A0A3L7J6D0</accession>
<dbReference type="SUPFAM" id="SSF51182">
    <property type="entry name" value="RmlC-like cupins"/>
    <property type="match status" value="1"/>
</dbReference>
<dbReference type="Gene3D" id="2.60.120.10">
    <property type="entry name" value="Jelly Rolls"/>
    <property type="match status" value="1"/>
</dbReference>
<sequence length="154" mass="16734">MSYSPQHVSAGEGARLHAPDATLTVKVDSQHTDDAYEIFEIDAPDVEPTPFHRTGWAKTYYVLTGEILVVVDGESFELGPGSSIAIPPNALHTFRVLSSSTKFLVFALTGGMGRFHADLDASVPTDRPVDQVLEQIVQVLSRHDVAFEKAEVSP</sequence>
<reference evidence="2 3" key="1">
    <citation type="submission" date="2018-10" db="EMBL/GenBank/DDBJ databases">
        <authorList>
            <person name="Li J."/>
        </authorList>
    </citation>
    <scope>NUCLEOTIDE SEQUENCE [LARGE SCALE GENOMIC DNA]</scope>
    <source>
        <strain evidence="2 3">ZD1-4</strain>
    </source>
</reference>
<gene>
    <name evidence="2" type="ORF">D9V28_04415</name>
</gene>
<protein>
    <submittedName>
        <fullName evidence="2">Cupin domain-containing protein</fullName>
    </submittedName>
</protein>
<proteinExistence type="predicted"/>
<dbReference type="PANTHER" id="PTHR36440">
    <property type="entry name" value="PUTATIVE (AFU_ORTHOLOGUE AFUA_8G07350)-RELATED"/>
    <property type="match status" value="1"/>
</dbReference>
<dbReference type="OrthoDB" id="9791637at2"/>
<dbReference type="PANTHER" id="PTHR36440:SF1">
    <property type="entry name" value="PUTATIVE (AFU_ORTHOLOGUE AFUA_8G07350)-RELATED"/>
    <property type="match status" value="1"/>
</dbReference>
<dbReference type="InterPro" id="IPR013096">
    <property type="entry name" value="Cupin_2"/>
</dbReference>
<dbReference type="Proteomes" id="UP000282460">
    <property type="component" value="Unassembled WGS sequence"/>
</dbReference>
<evidence type="ECO:0000313" key="3">
    <source>
        <dbReference type="Proteomes" id="UP000282460"/>
    </source>
</evidence>
<feature type="domain" description="Cupin type-2" evidence="1">
    <location>
        <begin position="49"/>
        <end position="100"/>
    </location>
</feature>
<dbReference type="RefSeq" id="WP_121658443.1">
    <property type="nucleotide sequence ID" value="NZ_BMEK01000001.1"/>
</dbReference>
<evidence type="ECO:0000313" key="2">
    <source>
        <dbReference type="EMBL" id="RLQ86084.1"/>
    </source>
</evidence>
<dbReference type="InterPro" id="IPR053146">
    <property type="entry name" value="QDO-like"/>
</dbReference>
<organism evidence="2 3">
    <name type="scientific">Mycetocola zhadangensis</name>
    <dbReference type="NCBI Taxonomy" id="1164595"/>
    <lineage>
        <taxon>Bacteria</taxon>
        <taxon>Bacillati</taxon>
        <taxon>Actinomycetota</taxon>
        <taxon>Actinomycetes</taxon>
        <taxon>Micrococcales</taxon>
        <taxon>Microbacteriaceae</taxon>
        <taxon>Mycetocola</taxon>
    </lineage>
</organism>
<name>A0A3L7J6D0_9MICO</name>
<dbReference type="InterPro" id="IPR011051">
    <property type="entry name" value="RmlC_Cupin_sf"/>
</dbReference>
<comment type="caution">
    <text evidence="2">The sequence shown here is derived from an EMBL/GenBank/DDBJ whole genome shotgun (WGS) entry which is preliminary data.</text>
</comment>
<dbReference type="InterPro" id="IPR014710">
    <property type="entry name" value="RmlC-like_jellyroll"/>
</dbReference>
<dbReference type="EMBL" id="RCWJ01000001">
    <property type="protein sequence ID" value="RLQ86084.1"/>
    <property type="molecule type" value="Genomic_DNA"/>
</dbReference>